<feature type="compositionally biased region" description="Basic and acidic residues" evidence="2">
    <location>
        <begin position="31"/>
        <end position="47"/>
    </location>
</feature>
<feature type="signal peptide" evidence="3">
    <location>
        <begin position="1"/>
        <end position="19"/>
    </location>
</feature>
<dbReference type="InterPro" id="IPR031989">
    <property type="entry name" value="DUF5067"/>
</dbReference>
<feature type="region of interest" description="Disordered" evidence="2">
    <location>
        <begin position="24"/>
        <end position="52"/>
    </location>
</feature>
<gene>
    <name evidence="5" type="ORF">FHL03_03000</name>
</gene>
<keyword evidence="6" id="KW-1185">Reference proteome</keyword>
<evidence type="ECO:0000256" key="3">
    <source>
        <dbReference type="SAM" id="SignalP"/>
    </source>
</evidence>
<evidence type="ECO:0000313" key="6">
    <source>
        <dbReference type="Proteomes" id="UP000436655"/>
    </source>
</evidence>
<evidence type="ECO:0000256" key="2">
    <source>
        <dbReference type="SAM" id="MobiDB-lite"/>
    </source>
</evidence>
<dbReference type="PROSITE" id="PS51257">
    <property type="entry name" value="PROKAR_LIPOPROTEIN"/>
    <property type="match status" value="1"/>
</dbReference>
<evidence type="ECO:0000259" key="4">
    <source>
        <dbReference type="Pfam" id="PF16729"/>
    </source>
</evidence>
<dbReference type="EMBL" id="VDFN01000001">
    <property type="protein sequence ID" value="MQS44451.1"/>
    <property type="molecule type" value="Genomic_DNA"/>
</dbReference>
<dbReference type="Gene3D" id="2.60.40.1240">
    <property type="match status" value="1"/>
</dbReference>
<organism evidence="5 6">
    <name type="scientific">Companilactobacillus mishanensis</name>
    <dbReference type="NCBI Taxonomy" id="2486008"/>
    <lineage>
        <taxon>Bacteria</taxon>
        <taxon>Bacillati</taxon>
        <taxon>Bacillota</taxon>
        <taxon>Bacilli</taxon>
        <taxon>Lactobacillales</taxon>
        <taxon>Lactobacillaceae</taxon>
        <taxon>Companilactobacillus</taxon>
    </lineage>
</organism>
<name>A0ABW9P5B7_9LACO</name>
<accession>A0ABW9P5B7</accession>
<protein>
    <submittedName>
        <fullName evidence="5">DUF5067 domain-containing protein</fullName>
    </submittedName>
</protein>
<dbReference type="Proteomes" id="UP000436655">
    <property type="component" value="Unassembled WGS sequence"/>
</dbReference>
<reference evidence="5 6" key="1">
    <citation type="journal article" date="2019" name="Syst. Appl. Microbiol.">
        <title>Polyphasic characterization of two novel Lactobacillus spp. isolated from blown salami packages: Description of Lactobacillus halodurans sp. nov. and Lactobacillus salsicarnum sp. nov.</title>
        <authorList>
            <person name="Schuster J.A."/>
            <person name="Klingl A."/>
            <person name="Vogel R.F."/>
            <person name="Ehrmann M.A."/>
        </authorList>
    </citation>
    <scope>NUCLEOTIDE SEQUENCE [LARGE SCALE GENOMIC DNA]</scope>
    <source>
        <strain evidence="5 6">TMW 1.2098</strain>
    </source>
</reference>
<feature type="domain" description="DUF5067" evidence="4">
    <location>
        <begin position="50"/>
        <end position="179"/>
    </location>
</feature>
<evidence type="ECO:0000256" key="1">
    <source>
        <dbReference type="ARBA" id="ARBA00022729"/>
    </source>
</evidence>
<proteinExistence type="predicted"/>
<dbReference type="InterPro" id="IPR029050">
    <property type="entry name" value="Immunoprotect_excell_Ig-like"/>
</dbReference>
<dbReference type="RefSeq" id="WP_125703206.1">
    <property type="nucleotide sequence ID" value="NZ_JBHTOO010000003.1"/>
</dbReference>
<comment type="caution">
    <text evidence="5">The sequence shown here is derived from an EMBL/GenBank/DDBJ whole genome shotgun (WGS) entry which is preliminary data.</text>
</comment>
<dbReference type="Pfam" id="PF16729">
    <property type="entry name" value="DUF5067"/>
    <property type="match status" value="1"/>
</dbReference>
<evidence type="ECO:0000313" key="5">
    <source>
        <dbReference type="EMBL" id="MQS44451.1"/>
    </source>
</evidence>
<feature type="chain" id="PRO_5045617463" evidence="3">
    <location>
        <begin position="20"/>
        <end position="195"/>
    </location>
</feature>
<keyword evidence="1 3" id="KW-0732">Signal</keyword>
<sequence>MKKRSVTLGLITTILLSTALVGCSNGNSDSKSSKSTDEKTEKAEKSTQVKTGADAKNNKWSFKNDVFSAGILTYKLTKSEVRDSSEDGKKVLVIYTDVTNNSNKEQDPSNIYIVSHAYQKTDTANKQLLPGMVALDENADSPLQKYEDALNDKLLPGKTTQAVMIYSLENDSPVKVSFENSDFKTLGSKTYNVQQ</sequence>